<dbReference type="GO" id="GO:0016874">
    <property type="term" value="F:ligase activity"/>
    <property type="evidence" value="ECO:0007669"/>
    <property type="project" value="UniProtKB-KW"/>
</dbReference>
<evidence type="ECO:0000256" key="3">
    <source>
        <dbReference type="ARBA" id="ARBA00022989"/>
    </source>
</evidence>
<accession>A0A1W2BTE4</accession>
<dbReference type="PANTHER" id="PTHR37422:SF21">
    <property type="entry name" value="EXOQ-LIKE PROTEIN"/>
    <property type="match status" value="1"/>
</dbReference>
<evidence type="ECO:0000256" key="2">
    <source>
        <dbReference type="ARBA" id="ARBA00022692"/>
    </source>
</evidence>
<feature type="transmembrane region" description="Helical" evidence="5">
    <location>
        <begin position="21"/>
        <end position="43"/>
    </location>
</feature>
<feature type="transmembrane region" description="Helical" evidence="5">
    <location>
        <begin position="382"/>
        <end position="400"/>
    </location>
</feature>
<dbReference type="Pfam" id="PF04932">
    <property type="entry name" value="Wzy_C"/>
    <property type="match status" value="1"/>
</dbReference>
<dbReference type="STRING" id="937218.SAMN06297251_107135"/>
<feature type="transmembrane region" description="Helical" evidence="5">
    <location>
        <begin position="112"/>
        <end position="131"/>
    </location>
</feature>
<feature type="transmembrane region" description="Helical" evidence="5">
    <location>
        <begin position="55"/>
        <end position="76"/>
    </location>
</feature>
<feature type="domain" description="O-antigen ligase-related" evidence="6">
    <location>
        <begin position="213"/>
        <end position="359"/>
    </location>
</feature>
<dbReference type="EMBL" id="FWXR01000007">
    <property type="protein sequence ID" value="SMC76257.1"/>
    <property type="molecule type" value="Genomic_DNA"/>
</dbReference>
<organism evidence="7 8">
    <name type="scientific">Fulvimarina manganoxydans</name>
    <dbReference type="NCBI Taxonomy" id="937218"/>
    <lineage>
        <taxon>Bacteria</taxon>
        <taxon>Pseudomonadati</taxon>
        <taxon>Pseudomonadota</taxon>
        <taxon>Alphaproteobacteria</taxon>
        <taxon>Hyphomicrobiales</taxon>
        <taxon>Aurantimonadaceae</taxon>
        <taxon>Fulvimarina</taxon>
    </lineage>
</organism>
<feature type="transmembrane region" description="Helical" evidence="5">
    <location>
        <begin position="348"/>
        <end position="370"/>
    </location>
</feature>
<name>A0A1W2BTE4_9HYPH</name>
<evidence type="ECO:0000259" key="6">
    <source>
        <dbReference type="Pfam" id="PF04932"/>
    </source>
</evidence>
<feature type="transmembrane region" description="Helical" evidence="5">
    <location>
        <begin position="209"/>
        <end position="225"/>
    </location>
</feature>
<reference evidence="7 8" key="1">
    <citation type="submission" date="2017-04" db="EMBL/GenBank/DDBJ databases">
        <authorList>
            <person name="Afonso C.L."/>
            <person name="Miller P.J."/>
            <person name="Scott M.A."/>
            <person name="Spackman E."/>
            <person name="Goraichik I."/>
            <person name="Dimitrov K.M."/>
            <person name="Suarez D.L."/>
            <person name="Swayne D.E."/>
        </authorList>
    </citation>
    <scope>NUCLEOTIDE SEQUENCE [LARGE SCALE GENOMIC DNA]</scope>
    <source>
        <strain evidence="7 8">CGMCC 1.10972</strain>
    </source>
</reference>
<proteinExistence type="predicted"/>
<keyword evidence="2 5" id="KW-0812">Transmembrane</keyword>
<dbReference type="GO" id="GO:0016020">
    <property type="term" value="C:membrane"/>
    <property type="evidence" value="ECO:0007669"/>
    <property type="project" value="UniProtKB-SubCell"/>
</dbReference>
<gene>
    <name evidence="7" type="ORF">SAMN06297251_107135</name>
</gene>
<keyword evidence="8" id="KW-1185">Reference proteome</keyword>
<feature type="transmembrane region" description="Helical" evidence="5">
    <location>
        <begin position="181"/>
        <end position="202"/>
    </location>
</feature>
<evidence type="ECO:0000256" key="5">
    <source>
        <dbReference type="SAM" id="Phobius"/>
    </source>
</evidence>
<keyword evidence="3 5" id="KW-1133">Transmembrane helix</keyword>
<comment type="subcellular location">
    <subcellularLocation>
        <location evidence="1">Membrane</location>
        <topology evidence="1">Multi-pass membrane protein</topology>
    </subcellularLocation>
</comment>
<evidence type="ECO:0000256" key="1">
    <source>
        <dbReference type="ARBA" id="ARBA00004141"/>
    </source>
</evidence>
<feature type="transmembrane region" description="Helical" evidence="5">
    <location>
        <begin position="254"/>
        <end position="273"/>
    </location>
</feature>
<feature type="transmembrane region" description="Helical" evidence="5">
    <location>
        <begin position="138"/>
        <end position="161"/>
    </location>
</feature>
<protein>
    <submittedName>
        <fullName evidence="7">O-antigen ligase</fullName>
    </submittedName>
</protein>
<dbReference type="InterPro" id="IPR051533">
    <property type="entry name" value="WaaL-like"/>
</dbReference>
<sequence>MSNIAGLNRTKAFEAPDLSRWVRLLSAQLLFVCLLVSFSPFALDAKGVAASGGNIVNQLGYSALAALSLLMIVLFTDPKVVLSLFRPVWLLLFGALLLSVHASDWPDAALRAYLFSVMVMIAAVGAMCLPASIRDFRIALATGAMAVLGLSYFGIVLMPSIAVHQAVPPEPQHAGLWHGIFSHKNVAGAAVAMLFFAGLYIWRSGQRSLGLIIAILAALFVYKTGSKTTLVLMPCVVLMVIGGRWFGGSVLPAFTVLAAFSTMTLMTLGTVLFKPLDTLLQAILPGTTFTGRTDLWRFTLELLRPREWRGFGIESFWLTPHVTKAEQPFELSWDMREIVNAHNGYLELVVWGGWPLLAIGILVLVLAPLWDYMRTPPNRENVLLADFCLMVLSFGLLNAFLESFFLSRGNQIWLMMWMAIVGLHLARRFRIT</sequence>
<keyword evidence="7" id="KW-0436">Ligase</keyword>
<dbReference type="AlphaFoldDB" id="A0A1W2BTE4"/>
<evidence type="ECO:0000313" key="7">
    <source>
        <dbReference type="EMBL" id="SMC76257.1"/>
    </source>
</evidence>
<keyword evidence="4 5" id="KW-0472">Membrane</keyword>
<dbReference type="Proteomes" id="UP000192656">
    <property type="component" value="Unassembled WGS sequence"/>
</dbReference>
<dbReference type="InterPro" id="IPR007016">
    <property type="entry name" value="O-antigen_ligase-rel_domated"/>
</dbReference>
<dbReference type="OrthoDB" id="4391260at2"/>
<evidence type="ECO:0000256" key="4">
    <source>
        <dbReference type="ARBA" id="ARBA00023136"/>
    </source>
</evidence>
<evidence type="ECO:0000313" key="8">
    <source>
        <dbReference type="Proteomes" id="UP000192656"/>
    </source>
</evidence>
<dbReference type="PANTHER" id="PTHR37422">
    <property type="entry name" value="TEICHURONIC ACID BIOSYNTHESIS PROTEIN TUAE"/>
    <property type="match status" value="1"/>
</dbReference>
<dbReference type="RefSeq" id="WP_084409949.1">
    <property type="nucleotide sequence ID" value="NZ_FWXR01000007.1"/>
</dbReference>
<feature type="transmembrane region" description="Helical" evidence="5">
    <location>
        <begin position="88"/>
        <end position="106"/>
    </location>
</feature>